<comment type="subcellular location">
    <subcellularLocation>
        <location evidence="1">Membrane</location>
    </subcellularLocation>
</comment>
<evidence type="ECO:0000256" key="4">
    <source>
        <dbReference type="ARBA" id="ARBA00023134"/>
    </source>
</evidence>
<evidence type="ECO:0000256" key="2">
    <source>
        <dbReference type="ARBA" id="ARBA00022741"/>
    </source>
</evidence>
<reference evidence="8 9" key="1">
    <citation type="submission" date="2018-12" db="EMBL/GenBank/DDBJ databases">
        <title>Bacillus yapensis draft genome sequence.</title>
        <authorList>
            <person name="Yu L."/>
            <person name="Xu X."/>
            <person name="Tang X."/>
        </authorList>
    </citation>
    <scope>NUCLEOTIDE SEQUENCE [LARGE SCALE GENOMIC DNA]</scope>
    <source>
        <strain evidence="8 9">XXST-01</strain>
    </source>
</reference>
<dbReference type="InterPro" id="IPR027417">
    <property type="entry name" value="P-loop_NTPase"/>
</dbReference>
<keyword evidence="9" id="KW-1185">Reference proteome</keyword>
<dbReference type="GO" id="GO:0005525">
    <property type="term" value="F:GTP binding"/>
    <property type="evidence" value="ECO:0007669"/>
    <property type="project" value="UniProtKB-KW"/>
</dbReference>
<organism evidence="8 9">
    <name type="scientific">Bacillus yapensis</name>
    <dbReference type="NCBI Taxonomy" id="2492960"/>
    <lineage>
        <taxon>Bacteria</taxon>
        <taxon>Bacillati</taxon>
        <taxon>Bacillota</taxon>
        <taxon>Bacilli</taxon>
        <taxon>Bacillales</taxon>
        <taxon>Bacillaceae</taxon>
        <taxon>Bacillus</taxon>
    </lineage>
</organism>
<dbReference type="GO" id="GO:0003924">
    <property type="term" value="F:GTPase activity"/>
    <property type="evidence" value="ECO:0007669"/>
    <property type="project" value="InterPro"/>
</dbReference>
<keyword evidence="5" id="KW-0472">Membrane</keyword>
<name>A0A3S0ISI5_9BACI</name>
<feature type="coiled-coil region" evidence="6">
    <location>
        <begin position="949"/>
        <end position="986"/>
    </location>
</feature>
<keyword evidence="3" id="KW-0378">Hydrolase</keyword>
<keyword evidence="6" id="KW-0175">Coiled coil</keyword>
<gene>
    <name evidence="8" type="ORF">EKG37_13435</name>
</gene>
<evidence type="ECO:0000256" key="3">
    <source>
        <dbReference type="ARBA" id="ARBA00022801"/>
    </source>
</evidence>
<dbReference type="OrthoDB" id="5477114at2"/>
<comment type="caution">
    <text evidence="8">The sequence shown here is derived from an EMBL/GenBank/DDBJ whole genome shotgun (WGS) entry which is preliminary data.</text>
</comment>
<feature type="domain" description="Dynamin N-terminal" evidence="7">
    <location>
        <begin position="637"/>
        <end position="864"/>
    </location>
</feature>
<feature type="coiled-coil region" evidence="6">
    <location>
        <begin position="277"/>
        <end position="338"/>
    </location>
</feature>
<protein>
    <submittedName>
        <fullName evidence="8">Dynamin family protein</fullName>
    </submittedName>
</protein>
<sequence>MIDTASQHEIKALRTKIAELYSLFIGNGDTETADKAKQLFTKLQNQEYGIAFCGHFSAGKSSMINKIIGENLLPSSPIPTSANLVRIKTGEEYAKVIFKEGNPRLYPAPYNYEKVKSYCKDGDSIQTIEISHQSDKLPPNACIMDTPGIDSTDDAHRIATESALHLADLVFYVMDYNHVQSELNFLFTKELTEAGKDVYLVINQIDKHRDEELSFQDFKKSVKESFAAWGVQPAEIFYTSLKAEGHVHNEFSKLRQFIQGKLEERDALLPISVAHSLNKLTEEHQRFLKEKDQESLEKCEEKLAEIPGDSQELLPTKVKEVEKELTKLATVKKTKEKDFENGFEDILKSAYLMPFETRVLAEGFLESAQSNFKVGLFFSKQKTEQEKQDRLERFLIDFQDKVNSQLTWHIKEFLNKIIKTEEIQDPAILSKVQGLTILITKEMLESVLKPGAQVSGDYVLNYTSDVAEVAKRAARKEITPIKDSYLAVVDANSEEERGRLEKEKLQLDSLLQAWEMKQEILEFQTGNLIRMEQVLTGHFEPSFHANALEDLVSENNNLEIVHESDLENETTEKDVPHFKVTLDAPNKRVENSQDKVTSVVKKLQHSAGKLQQIPGFKKISSLLSEKAERLEKRGFTVALFGAFSAGKSSFANSLIGEKLLPVSPNPTTAAINKIMPVDSENQHGLVKVQLKTDEVLLADVKRSLSVFDVQVDNFDQALNQIKTVIEKLSNFDAHEKTHISFLNAFYKGFETYRHQLGEIIQTDLVEFKDFVANEEKSCLVELIEVHYDCELTRKGITLVDTPGADSINARHTGVAFDYIKNSDAILFVTYYNHAFSKADREFLIQLGRVKDTFEMDKMFFVVNAVDLANNETEKGEVLGYVHDQLVQYGIRKPSLFPISSMLAIKEKLEGATEHRSGISQFEESFYSFITHDLTDISINSAMLEWERAIEQLRSFIHSANEDNEQKQAKVQQLKTEQAEIKKLIQEQNPDILLQRLNQEIEELTYYIKHRVFLRFNDFFKEAFNPSVLRDDGRNLKKVLEHSLDEFLHDFGFDFAQEFRATSLRIEVFIWKLMHELHQLITKSLSRVNQDLSFSEGQLGKMDELSFANELAKIDKNIFKKVLTLFKNPKSFFEKNEKRLMHDALNETLQTPTEAYMNAEREKLLAHYDRELNKHFDTLLNLLLEEAEEYYQGLFATLSNEIPVEQLVELEKELVND</sequence>
<dbReference type="Pfam" id="PF00350">
    <property type="entry name" value="Dynamin_N"/>
    <property type="match status" value="2"/>
</dbReference>
<evidence type="ECO:0000313" key="9">
    <source>
        <dbReference type="Proteomes" id="UP000271374"/>
    </source>
</evidence>
<dbReference type="PANTHER" id="PTHR10465">
    <property type="entry name" value="TRANSMEMBRANE GTPASE FZO1"/>
    <property type="match status" value="1"/>
</dbReference>
<evidence type="ECO:0000256" key="5">
    <source>
        <dbReference type="ARBA" id="ARBA00023136"/>
    </source>
</evidence>
<dbReference type="InterPro" id="IPR027094">
    <property type="entry name" value="Mitofusin_fam"/>
</dbReference>
<dbReference type="Proteomes" id="UP000271374">
    <property type="component" value="Unassembled WGS sequence"/>
</dbReference>
<evidence type="ECO:0000259" key="7">
    <source>
        <dbReference type="Pfam" id="PF00350"/>
    </source>
</evidence>
<keyword evidence="4" id="KW-0342">GTP-binding</keyword>
<dbReference type="RefSeq" id="WP_126409169.1">
    <property type="nucleotide sequence ID" value="NZ_RXNT01000010.1"/>
</dbReference>
<keyword evidence="2" id="KW-0547">Nucleotide-binding</keyword>
<feature type="domain" description="Dynamin N-terminal" evidence="7">
    <location>
        <begin position="50"/>
        <end position="204"/>
    </location>
</feature>
<accession>A0A3S0ISI5</accession>
<evidence type="ECO:0000313" key="8">
    <source>
        <dbReference type="EMBL" id="RTR30496.1"/>
    </source>
</evidence>
<proteinExistence type="predicted"/>
<dbReference type="EMBL" id="RXNT01000010">
    <property type="protein sequence ID" value="RTR30496.1"/>
    <property type="molecule type" value="Genomic_DNA"/>
</dbReference>
<dbReference type="GO" id="GO:0016020">
    <property type="term" value="C:membrane"/>
    <property type="evidence" value="ECO:0007669"/>
    <property type="project" value="UniProtKB-SubCell"/>
</dbReference>
<evidence type="ECO:0000256" key="1">
    <source>
        <dbReference type="ARBA" id="ARBA00004370"/>
    </source>
</evidence>
<dbReference type="AlphaFoldDB" id="A0A3S0ISI5"/>
<dbReference type="Gene3D" id="3.40.50.300">
    <property type="entry name" value="P-loop containing nucleotide triphosphate hydrolases"/>
    <property type="match status" value="2"/>
</dbReference>
<dbReference type="InterPro" id="IPR045063">
    <property type="entry name" value="Dynamin_N"/>
</dbReference>
<dbReference type="PANTHER" id="PTHR10465:SF0">
    <property type="entry name" value="SARCALUMENIN"/>
    <property type="match status" value="1"/>
</dbReference>
<dbReference type="SUPFAM" id="SSF52540">
    <property type="entry name" value="P-loop containing nucleoside triphosphate hydrolases"/>
    <property type="match status" value="2"/>
</dbReference>
<dbReference type="CDD" id="cd09912">
    <property type="entry name" value="DLP_2"/>
    <property type="match status" value="2"/>
</dbReference>
<evidence type="ECO:0000256" key="6">
    <source>
        <dbReference type="SAM" id="Coils"/>
    </source>
</evidence>